<gene>
    <name evidence="1" type="ORF">A2Z33_02225</name>
</gene>
<dbReference type="AlphaFoldDB" id="A0A1F5YRS6"/>
<dbReference type="Proteomes" id="UP000178448">
    <property type="component" value="Unassembled WGS sequence"/>
</dbReference>
<comment type="caution">
    <text evidence="1">The sequence shown here is derived from an EMBL/GenBank/DDBJ whole genome shotgun (WGS) entry which is preliminary data.</text>
</comment>
<evidence type="ECO:0000313" key="2">
    <source>
        <dbReference type="Proteomes" id="UP000178448"/>
    </source>
</evidence>
<sequence>MISALPQFRRINIRSIRRRLADAGMLTEVPPERIDVFATAQMFESKIDGYLANPVSFETADLTPEFVVP</sequence>
<dbReference type="STRING" id="1798374.A2Z33_02225"/>
<organism evidence="1 2">
    <name type="scientific">Candidatus Gottesmanbacteria bacterium RBG_16_52_11</name>
    <dbReference type="NCBI Taxonomy" id="1798374"/>
    <lineage>
        <taxon>Bacteria</taxon>
        <taxon>Candidatus Gottesmaniibacteriota</taxon>
    </lineage>
</organism>
<protein>
    <submittedName>
        <fullName evidence="1">Uncharacterized protein</fullName>
    </submittedName>
</protein>
<dbReference type="EMBL" id="MFJD01000007">
    <property type="protein sequence ID" value="OGG02582.1"/>
    <property type="molecule type" value="Genomic_DNA"/>
</dbReference>
<name>A0A1F5YRS6_9BACT</name>
<evidence type="ECO:0000313" key="1">
    <source>
        <dbReference type="EMBL" id="OGG02582.1"/>
    </source>
</evidence>
<accession>A0A1F5YRS6</accession>
<reference evidence="1 2" key="1">
    <citation type="journal article" date="2016" name="Nat. Commun.">
        <title>Thousands of microbial genomes shed light on interconnected biogeochemical processes in an aquifer system.</title>
        <authorList>
            <person name="Anantharaman K."/>
            <person name="Brown C.T."/>
            <person name="Hug L.A."/>
            <person name="Sharon I."/>
            <person name="Castelle C.J."/>
            <person name="Probst A.J."/>
            <person name="Thomas B.C."/>
            <person name="Singh A."/>
            <person name="Wilkins M.J."/>
            <person name="Karaoz U."/>
            <person name="Brodie E.L."/>
            <person name="Williams K.H."/>
            <person name="Hubbard S.S."/>
            <person name="Banfield J.F."/>
        </authorList>
    </citation>
    <scope>NUCLEOTIDE SEQUENCE [LARGE SCALE GENOMIC DNA]</scope>
</reference>
<proteinExistence type="predicted"/>